<protein>
    <recommendedName>
        <fullName evidence="2">GH16 domain-containing protein</fullName>
    </recommendedName>
</protein>
<dbReference type="InterPro" id="IPR050546">
    <property type="entry name" value="Glycosyl_Hydrlase_16"/>
</dbReference>
<dbReference type="Proteomes" id="UP001501588">
    <property type="component" value="Unassembled WGS sequence"/>
</dbReference>
<name>A0ABP3QKE4_9PROT</name>
<comment type="caution">
    <text evidence="3">The sequence shown here is derived from an EMBL/GenBank/DDBJ whole genome shotgun (WGS) entry which is preliminary data.</text>
</comment>
<proteinExistence type="inferred from homology"/>
<dbReference type="PANTHER" id="PTHR10963:SF60">
    <property type="entry name" value="GRAM-NEGATIVE BACTERIA-BINDING PROTEIN 1-RELATED"/>
    <property type="match status" value="1"/>
</dbReference>
<dbReference type="CDD" id="cd00413">
    <property type="entry name" value="Glyco_hydrolase_16"/>
    <property type="match status" value="1"/>
</dbReference>
<dbReference type="Pfam" id="PF00722">
    <property type="entry name" value="Glyco_hydro_16"/>
    <property type="match status" value="1"/>
</dbReference>
<reference evidence="4" key="1">
    <citation type="journal article" date="2019" name="Int. J. Syst. Evol. Microbiol.">
        <title>The Global Catalogue of Microorganisms (GCM) 10K type strain sequencing project: providing services to taxonomists for standard genome sequencing and annotation.</title>
        <authorList>
            <consortium name="The Broad Institute Genomics Platform"/>
            <consortium name="The Broad Institute Genome Sequencing Center for Infectious Disease"/>
            <person name="Wu L."/>
            <person name="Ma J."/>
        </authorList>
    </citation>
    <scope>NUCLEOTIDE SEQUENCE [LARGE SCALE GENOMIC DNA]</scope>
    <source>
        <strain evidence="4">JCM 9933</strain>
    </source>
</reference>
<dbReference type="InterPro" id="IPR013320">
    <property type="entry name" value="ConA-like_dom_sf"/>
</dbReference>
<gene>
    <name evidence="3" type="ORF">GCM10009416_31760</name>
</gene>
<sequence>MGTLNDVNPTPLPTAGWKLTFSDGFNSTYIDRGAWPLVFQGGSANGAYTFRPENVVVWDGEASVNNVNTPSGWTSGAFQQGWNGQLYGRYEVRAKFDPGQGFSGALLLWPTDNEGGAEVDMVEPRFADKSVNNISVHGEGGPGPFDSWEFRFDATQWHTYAVDWLPGQLVFYLDGQEIHRTTRRVPDEPMSFGVLGYVNAPGDDWHGGPPDASSPGFNSIHVDWVRAYTPENLYPGALPTAFYGTPGALRPSTEPWTGAWSAGDTGEVARSAVRSVDGVTYAATWNAAQWNDQVPVATSAPAAWNPAYASRLLYANFADVELDFAAAGATGLSVVASGAQRGNIRTGDAGDAVTWVAHSSPAAGPDNVMTVVTGAGHDSVVVTAAGRSNIDQPFGWGSEWRGDYDGLSSVYRVNLGAGEDWATLAAGGGVVDGGAGVDTVVFWGPVSRFAVTALSDGSTRVDDRTGAQGGAVLWGVERLNFTDAEIAAPGQAPAPSAIGIAPVGATPALPVAAVAAADWQL</sequence>
<dbReference type="SUPFAM" id="SSF49899">
    <property type="entry name" value="Concanavalin A-like lectins/glucanases"/>
    <property type="match status" value="1"/>
</dbReference>
<evidence type="ECO:0000259" key="2">
    <source>
        <dbReference type="PROSITE" id="PS51762"/>
    </source>
</evidence>
<dbReference type="Gene3D" id="2.60.120.200">
    <property type="match status" value="1"/>
</dbReference>
<feature type="domain" description="GH16" evidence="2">
    <location>
        <begin position="5"/>
        <end position="233"/>
    </location>
</feature>
<accession>A0ABP3QKE4</accession>
<dbReference type="EMBL" id="BAAAFZ010000050">
    <property type="protein sequence ID" value="GAA0590973.1"/>
    <property type="molecule type" value="Genomic_DNA"/>
</dbReference>
<dbReference type="PROSITE" id="PS51762">
    <property type="entry name" value="GH16_2"/>
    <property type="match status" value="1"/>
</dbReference>
<evidence type="ECO:0000313" key="3">
    <source>
        <dbReference type="EMBL" id="GAA0590973.1"/>
    </source>
</evidence>
<dbReference type="RefSeq" id="WP_343896344.1">
    <property type="nucleotide sequence ID" value="NZ_BAAAFZ010000050.1"/>
</dbReference>
<evidence type="ECO:0000256" key="1">
    <source>
        <dbReference type="ARBA" id="ARBA00006865"/>
    </source>
</evidence>
<organism evidence="3 4">
    <name type="scientific">Craurococcus roseus</name>
    <dbReference type="NCBI Taxonomy" id="77585"/>
    <lineage>
        <taxon>Bacteria</taxon>
        <taxon>Pseudomonadati</taxon>
        <taxon>Pseudomonadota</taxon>
        <taxon>Alphaproteobacteria</taxon>
        <taxon>Acetobacterales</taxon>
        <taxon>Acetobacteraceae</taxon>
        <taxon>Craurococcus</taxon>
    </lineage>
</organism>
<comment type="similarity">
    <text evidence="1">Belongs to the glycosyl hydrolase 16 family.</text>
</comment>
<dbReference type="PANTHER" id="PTHR10963">
    <property type="entry name" value="GLYCOSYL HYDROLASE-RELATED"/>
    <property type="match status" value="1"/>
</dbReference>
<evidence type="ECO:0000313" key="4">
    <source>
        <dbReference type="Proteomes" id="UP001501588"/>
    </source>
</evidence>
<keyword evidence="4" id="KW-1185">Reference proteome</keyword>
<dbReference type="InterPro" id="IPR000757">
    <property type="entry name" value="Beta-glucanase-like"/>
</dbReference>